<keyword evidence="2" id="KW-0732">Signal</keyword>
<dbReference type="GeneID" id="112549234"/>
<feature type="chain" id="PRO_5018124868" evidence="2">
    <location>
        <begin position="22"/>
        <end position="198"/>
    </location>
</feature>
<dbReference type="InParanoid" id="A0A3Q0FY75"/>
<name>A0A3Q0FY75_ALLSI</name>
<sequence length="198" mass="23041">MNFQGHLLLDLWLHLNSLCICGRPNWRRVGTDILPEDLKQMELGIQFMSTCLPYPLDQLSFYFTSLEITKECLDILCISCKVVLYLLCSLSVCYLWIKWRRHQRSDVMPKVVSQTSTVSVGTEFHSEHTSNVDEMLWRLVANTSMMLKYLKHVCHHESKEAPPLNKKRKVKETKVDEEIVTTCPYGHCSNVDTVMQEM</sequence>
<keyword evidence="3" id="KW-1185">Reference proteome</keyword>
<dbReference type="PANTHER" id="PTHR39232:SF1">
    <property type="entry name" value="TESTIS-EXPRESSED PROTEIN 50"/>
    <property type="match status" value="1"/>
</dbReference>
<evidence type="ECO:0000313" key="4">
    <source>
        <dbReference type="RefSeq" id="XP_025052536.1"/>
    </source>
</evidence>
<evidence type="ECO:0000313" key="3">
    <source>
        <dbReference type="Proteomes" id="UP000189705"/>
    </source>
</evidence>
<protein>
    <submittedName>
        <fullName evidence="4">Testis-expressed protein 50</fullName>
    </submittedName>
</protein>
<dbReference type="Proteomes" id="UP000189705">
    <property type="component" value="Unplaced"/>
</dbReference>
<dbReference type="CTD" id="730159"/>
<gene>
    <name evidence="4" type="primary">TEX50</name>
</gene>
<evidence type="ECO:0000256" key="2">
    <source>
        <dbReference type="SAM" id="SignalP"/>
    </source>
</evidence>
<proteinExistence type="predicted"/>
<dbReference type="RefSeq" id="XP_025052536.1">
    <property type="nucleotide sequence ID" value="XM_025196751.1"/>
</dbReference>
<dbReference type="PANTHER" id="PTHR39232">
    <property type="entry name" value="TESTIS-EXPRESSED PROTEIN 50"/>
    <property type="match status" value="1"/>
</dbReference>
<dbReference type="STRING" id="38654.A0A3Q0FY75"/>
<dbReference type="KEGG" id="asn:112549234"/>
<keyword evidence="1" id="KW-1133">Transmembrane helix</keyword>
<accession>A0A3Q0FY75</accession>
<evidence type="ECO:0000256" key="1">
    <source>
        <dbReference type="SAM" id="Phobius"/>
    </source>
</evidence>
<feature type="transmembrane region" description="Helical" evidence="1">
    <location>
        <begin position="73"/>
        <end position="97"/>
    </location>
</feature>
<keyword evidence="1" id="KW-0472">Membrane</keyword>
<organism evidence="3 4">
    <name type="scientific">Alligator sinensis</name>
    <name type="common">Chinese alligator</name>
    <dbReference type="NCBI Taxonomy" id="38654"/>
    <lineage>
        <taxon>Eukaryota</taxon>
        <taxon>Metazoa</taxon>
        <taxon>Chordata</taxon>
        <taxon>Craniata</taxon>
        <taxon>Vertebrata</taxon>
        <taxon>Euteleostomi</taxon>
        <taxon>Archelosauria</taxon>
        <taxon>Archosauria</taxon>
        <taxon>Crocodylia</taxon>
        <taxon>Alligatoridae</taxon>
        <taxon>Alligatorinae</taxon>
        <taxon>Alligator</taxon>
    </lineage>
</organism>
<dbReference type="InterPro" id="IPR038833">
    <property type="entry name" value="TEX50"/>
</dbReference>
<feature type="signal peptide" evidence="2">
    <location>
        <begin position="1"/>
        <end position="21"/>
    </location>
</feature>
<keyword evidence="1" id="KW-0812">Transmembrane</keyword>
<reference evidence="4" key="1">
    <citation type="submission" date="2025-08" db="UniProtKB">
        <authorList>
            <consortium name="RefSeq"/>
        </authorList>
    </citation>
    <scope>IDENTIFICATION</scope>
</reference>
<dbReference type="AlphaFoldDB" id="A0A3Q0FY75"/>